<dbReference type="InterPro" id="IPR001387">
    <property type="entry name" value="Cro/C1-type_HTH"/>
</dbReference>
<evidence type="ECO:0000313" key="6">
    <source>
        <dbReference type="Proteomes" id="UP000051298"/>
    </source>
</evidence>
<dbReference type="Proteomes" id="UP000051298">
    <property type="component" value="Unassembled WGS sequence"/>
</dbReference>
<dbReference type="GO" id="GO:0003677">
    <property type="term" value="F:DNA binding"/>
    <property type="evidence" value="ECO:0007669"/>
    <property type="project" value="UniProtKB-KW"/>
</dbReference>
<gene>
    <name evidence="5" type="ORF">THS5294_00906</name>
</gene>
<evidence type="ECO:0000256" key="1">
    <source>
        <dbReference type="ARBA" id="ARBA00023015"/>
    </source>
</evidence>
<keyword evidence="3" id="KW-0804">Transcription</keyword>
<dbReference type="RefSeq" id="WP_038002557.1">
    <property type="nucleotide sequence ID" value="NZ_CYRX01000010.1"/>
</dbReference>
<proteinExistence type="predicted"/>
<keyword evidence="2" id="KW-0238">DNA-binding</keyword>
<dbReference type="CDD" id="cd00093">
    <property type="entry name" value="HTH_XRE"/>
    <property type="match status" value="1"/>
</dbReference>
<dbReference type="SMART" id="SM00530">
    <property type="entry name" value="HTH_XRE"/>
    <property type="match status" value="1"/>
</dbReference>
<evidence type="ECO:0000256" key="3">
    <source>
        <dbReference type="ARBA" id="ARBA00023163"/>
    </source>
</evidence>
<dbReference type="STRING" id="266809.PM03_04870"/>
<evidence type="ECO:0000256" key="2">
    <source>
        <dbReference type="ARBA" id="ARBA00023125"/>
    </source>
</evidence>
<evidence type="ECO:0000313" key="5">
    <source>
        <dbReference type="EMBL" id="CUH59620.1"/>
    </source>
</evidence>
<name>A0A0P1EX20_9RHOB</name>
<dbReference type="PROSITE" id="PS50943">
    <property type="entry name" value="HTH_CROC1"/>
    <property type="match status" value="1"/>
</dbReference>
<dbReference type="PANTHER" id="PTHR40661">
    <property type="match status" value="1"/>
</dbReference>
<dbReference type="eggNOG" id="COG1813">
    <property type="taxonomic scope" value="Bacteria"/>
</dbReference>
<accession>A0A0P1EX20</accession>
<keyword evidence="1" id="KW-0805">Transcription regulation</keyword>
<protein>
    <submittedName>
        <fullName evidence="5">Transcriptional repressor DicA</fullName>
    </submittedName>
</protein>
<feature type="domain" description="HTH cro/C1-type" evidence="4">
    <location>
        <begin position="21"/>
        <end position="75"/>
    </location>
</feature>
<sequence>MEDGAETNWYSEANATFGDRLAAARDAAGMNQAELAKRLGVKVKTLRGWENDLAEPRANRLQMLAGLLNVSIVWLLTGEGDGVDAPVEAADPNSDSRNLLLEIRQLRTEASSLADRLGHVEKRLRVLLTTPKVDQ</sequence>
<evidence type="ECO:0000259" key="4">
    <source>
        <dbReference type="PROSITE" id="PS50943"/>
    </source>
</evidence>
<dbReference type="Pfam" id="PF01381">
    <property type="entry name" value="HTH_3"/>
    <property type="match status" value="1"/>
</dbReference>
<organism evidence="5 6">
    <name type="scientific">Thalassobacter stenotrophicus</name>
    <dbReference type="NCBI Taxonomy" id="266809"/>
    <lineage>
        <taxon>Bacteria</taxon>
        <taxon>Pseudomonadati</taxon>
        <taxon>Pseudomonadota</taxon>
        <taxon>Alphaproteobacteria</taxon>
        <taxon>Rhodobacterales</taxon>
        <taxon>Roseobacteraceae</taxon>
        <taxon>Thalassobacter</taxon>
    </lineage>
</organism>
<dbReference type="InterPro" id="IPR010982">
    <property type="entry name" value="Lambda_DNA-bd_dom_sf"/>
</dbReference>
<dbReference type="PANTHER" id="PTHR40661:SF3">
    <property type="entry name" value="FELS-1 PROPHAGE TRANSCRIPTIONAL REGULATOR"/>
    <property type="match status" value="1"/>
</dbReference>
<dbReference type="AlphaFoldDB" id="A0A0P1EX20"/>
<dbReference type="Gene3D" id="1.10.260.40">
    <property type="entry name" value="lambda repressor-like DNA-binding domains"/>
    <property type="match status" value="1"/>
</dbReference>
<dbReference type="EMBL" id="CYRX01000010">
    <property type="protein sequence ID" value="CUH59620.1"/>
    <property type="molecule type" value="Genomic_DNA"/>
</dbReference>
<reference evidence="5 6" key="1">
    <citation type="submission" date="2015-09" db="EMBL/GenBank/DDBJ databases">
        <authorList>
            <consortium name="Swine Surveillance"/>
        </authorList>
    </citation>
    <scope>NUCLEOTIDE SEQUENCE [LARGE SCALE GENOMIC DNA]</scope>
    <source>
        <strain evidence="5 6">CECT 5294</strain>
    </source>
</reference>
<dbReference type="SUPFAM" id="SSF47413">
    <property type="entry name" value="lambda repressor-like DNA-binding domains"/>
    <property type="match status" value="1"/>
</dbReference>